<dbReference type="GO" id="GO:0015347">
    <property type="term" value="F:sodium-independent organic anion transmembrane transporter activity"/>
    <property type="evidence" value="ECO:0007669"/>
    <property type="project" value="TreeGrafter"/>
</dbReference>
<proteinExistence type="predicted"/>
<dbReference type="GO" id="GO:0016323">
    <property type="term" value="C:basolateral plasma membrane"/>
    <property type="evidence" value="ECO:0007669"/>
    <property type="project" value="TreeGrafter"/>
</dbReference>
<dbReference type="AlphaFoldDB" id="A0A1Y3BLM7"/>
<dbReference type="GO" id="GO:0043252">
    <property type="term" value="P:sodium-independent organic anion transport"/>
    <property type="evidence" value="ECO:0007669"/>
    <property type="project" value="TreeGrafter"/>
</dbReference>
<dbReference type="OrthoDB" id="6435832at2759"/>
<evidence type="ECO:0000313" key="2">
    <source>
        <dbReference type="Proteomes" id="UP000194236"/>
    </source>
</evidence>
<dbReference type="Pfam" id="PF03137">
    <property type="entry name" value="OATP"/>
    <property type="match status" value="1"/>
</dbReference>
<evidence type="ECO:0000313" key="1">
    <source>
        <dbReference type="EMBL" id="OTF81870.1"/>
    </source>
</evidence>
<reference evidence="1 2" key="1">
    <citation type="submission" date="2017-03" db="EMBL/GenBank/DDBJ databases">
        <title>Genome Survey of Euroglyphus maynei.</title>
        <authorList>
            <person name="Arlian L.G."/>
            <person name="Morgan M.S."/>
            <person name="Rider S.D."/>
        </authorList>
    </citation>
    <scope>NUCLEOTIDE SEQUENCE [LARGE SCALE GENOMIC DNA]</scope>
    <source>
        <strain evidence="1">Arlian Lab</strain>
        <tissue evidence="1">Whole body</tissue>
    </source>
</reference>
<keyword evidence="2" id="KW-1185">Reference proteome</keyword>
<name>A0A1Y3BLM7_EURMA</name>
<dbReference type="InterPro" id="IPR004156">
    <property type="entry name" value="OATP"/>
</dbReference>
<comment type="caution">
    <text evidence="1">The sequence shown here is derived from an EMBL/GenBank/DDBJ whole genome shotgun (WGS) entry which is preliminary data.</text>
</comment>
<dbReference type="PANTHER" id="PTHR11388">
    <property type="entry name" value="ORGANIC ANION TRANSPORTER"/>
    <property type="match status" value="1"/>
</dbReference>
<accession>A0A1Y3BLM7</accession>
<organism evidence="1 2">
    <name type="scientific">Euroglyphus maynei</name>
    <name type="common">Mayne's house dust mite</name>
    <dbReference type="NCBI Taxonomy" id="6958"/>
    <lineage>
        <taxon>Eukaryota</taxon>
        <taxon>Metazoa</taxon>
        <taxon>Ecdysozoa</taxon>
        <taxon>Arthropoda</taxon>
        <taxon>Chelicerata</taxon>
        <taxon>Arachnida</taxon>
        <taxon>Acari</taxon>
        <taxon>Acariformes</taxon>
        <taxon>Sarcoptiformes</taxon>
        <taxon>Astigmata</taxon>
        <taxon>Psoroptidia</taxon>
        <taxon>Analgoidea</taxon>
        <taxon>Pyroglyphidae</taxon>
        <taxon>Pyroglyphinae</taxon>
        <taxon>Euroglyphus</taxon>
    </lineage>
</organism>
<dbReference type="Proteomes" id="UP000194236">
    <property type="component" value="Unassembled WGS sequence"/>
</dbReference>
<protein>
    <submittedName>
        <fullName evidence="1">Uncharacterized protein</fullName>
    </submittedName>
</protein>
<dbReference type="EMBL" id="MUJZ01011374">
    <property type="protein sequence ID" value="OTF81870.1"/>
    <property type="molecule type" value="Genomic_DNA"/>
</dbReference>
<gene>
    <name evidence="1" type="ORF">BLA29_010052</name>
</gene>
<sequence length="74" mass="8493">MVPIVTPGPCHQIYEEERSLALGMQFVLFRLFGYIPSPIVFGNVIDSTCLVWKNHCGEQGGFCLLYNIEQFRLR</sequence>
<dbReference type="PANTHER" id="PTHR11388:SF142">
    <property type="entry name" value="SOLUTE CARRIER ORGANIC ANION TRANSPORTER FAMILY MEMBER 5A1"/>
    <property type="match status" value="1"/>
</dbReference>